<evidence type="ECO:0000256" key="1">
    <source>
        <dbReference type="ARBA" id="ARBA00004193"/>
    </source>
</evidence>
<dbReference type="Proteomes" id="UP000597761">
    <property type="component" value="Unassembled WGS sequence"/>
</dbReference>
<evidence type="ECO:0000256" key="7">
    <source>
        <dbReference type="SAM" id="SignalP"/>
    </source>
</evidence>
<gene>
    <name evidence="9" type="ORF">GCM10011512_20120</name>
</gene>
<dbReference type="PANTHER" id="PTHR34296:SF2">
    <property type="entry name" value="ABC TRANSPORTER GUANOSINE-BINDING PROTEIN NUPN"/>
    <property type="match status" value="1"/>
</dbReference>
<protein>
    <submittedName>
        <fullName evidence="9">BMP family ABC transporter substrate-binding protein</fullName>
    </submittedName>
</protein>
<dbReference type="CDD" id="cd06354">
    <property type="entry name" value="PBP1_PrnA-like"/>
    <property type="match status" value="1"/>
</dbReference>
<evidence type="ECO:0000256" key="4">
    <source>
        <dbReference type="ARBA" id="ARBA00022729"/>
    </source>
</evidence>
<dbReference type="EMBL" id="BMJI01000012">
    <property type="protein sequence ID" value="GGC93045.1"/>
    <property type="molecule type" value="Genomic_DNA"/>
</dbReference>
<dbReference type="PANTHER" id="PTHR34296">
    <property type="entry name" value="TRANSCRIPTIONAL ACTIVATOR PROTEIN MED"/>
    <property type="match status" value="1"/>
</dbReference>
<name>A0ABQ1P8N5_9MICC</name>
<keyword evidence="6" id="KW-0449">Lipoprotein</keyword>
<evidence type="ECO:0000256" key="3">
    <source>
        <dbReference type="ARBA" id="ARBA00022475"/>
    </source>
</evidence>
<comment type="similarity">
    <text evidence="2">Belongs to the BMP lipoprotein family.</text>
</comment>
<feature type="signal peptide" evidence="7">
    <location>
        <begin position="1"/>
        <end position="32"/>
    </location>
</feature>
<organism evidence="9 10">
    <name type="scientific">Tersicoccus solisilvae</name>
    <dbReference type="NCBI Taxonomy" id="1882339"/>
    <lineage>
        <taxon>Bacteria</taxon>
        <taxon>Bacillati</taxon>
        <taxon>Actinomycetota</taxon>
        <taxon>Actinomycetes</taxon>
        <taxon>Micrococcales</taxon>
        <taxon>Micrococcaceae</taxon>
        <taxon>Tersicoccus</taxon>
    </lineage>
</organism>
<evidence type="ECO:0000256" key="6">
    <source>
        <dbReference type="ARBA" id="ARBA00023288"/>
    </source>
</evidence>
<dbReference type="Pfam" id="PF02608">
    <property type="entry name" value="Bmp"/>
    <property type="match status" value="1"/>
</dbReference>
<evidence type="ECO:0000256" key="2">
    <source>
        <dbReference type="ARBA" id="ARBA00008610"/>
    </source>
</evidence>
<keyword evidence="5" id="KW-0472">Membrane</keyword>
<dbReference type="SUPFAM" id="SSF53822">
    <property type="entry name" value="Periplasmic binding protein-like I"/>
    <property type="match status" value="1"/>
</dbReference>
<reference evidence="10" key="1">
    <citation type="journal article" date="2019" name="Int. J. Syst. Evol. Microbiol.">
        <title>The Global Catalogue of Microorganisms (GCM) 10K type strain sequencing project: providing services to taxonomists for standard genome sequencing and annotation.</title>
        <authorList>
            <consortium name="The Broad Institute Genomics Platform"/>
            <consortium name="The Broad Institute Genome Sequencing Center for Infectious Disease"/>
            <person name="Wu L."/>
            <person name="Ma J."/>
        </authorList>
    </citation>
    <scope>NUCLEOTIDE SEQUENCE [LARGE SCALE GENOMIC DNA]</scope>
    <source>
        <strain evidence="10">CGMCC 1.15480</strain>
    </source>
</reference>
<sequence length="378" mass="39363">MNTTDITGAVMPQRRRLAVGTAALGVAALLLAGCGQAPSSGSTGAAGSANPSAKDFTGCIVSDSGGFDDRSFNQSSYDGLMKAKKDLGITTKQAESQAATDFGPNLNSMMQGGCNLTVTVGFNLGDTTKEVAAKNPTKHFAIIDYSDPKFTDNVKPIVYDTAQAAFMAGYLAAATTKTGKVATYGGMNIPTVTIFMDGFSDGVKYYNEKKSKNVQLLGWNKDSQNGTFVGNFEDSGKGKQNTVNFINEGADVVMPVAGPVGAGTIDAAVDAKNAGKDVKLIWVDSDGFETNTKGKDQMLSSVMKLMGDAVETVVKDDLDGKFSKTPYVGTLDNGGVALAPFHDQDANVSADTKSELDQIKKDIVSGAIKVTSKASPQG</sequence>
<keyword evidence="10" id="KW-1185">Reference proteome</keyword>
<evidence type="ECO:0000313" key="10">
    <source>
        <dbReference type="Proteomes" id="UP000597761"/>
    </source>
</evidence>
<proteinExistence type="inferred from homology"/>
<keyword evidence="4 7" id="KW-0732">Signal</keyword>
<dbReference type="Gene3D" id="3.40.50.2300">
    <property type="match status" value="2"/>
</dbReference>
<feature type="chain" id="PRO_5047242246" evidence="7">
    <location>
        <begin position="33"/>
        <end position="378"/>
    </location>
</feature>
<dbReference type="InterPro" id="IPR050957">
    <property type="entry name" value="BMP_lipoprotein"/>
</dbReference>
<keyword evidence="3" id="KW-1003">Cell membrane</keyword>
<dbReference type="InterPro" id="IPR003760">
    <property type="entry name" value="PnrA-like"/>
</dbReference>
<evidence type="ECO:0000259" key="8">
    <source>
        <dbReference type="Pfam" id="PF02608"/>
    </source>
</evidence>
<comment type="caution">
    <text evidence="9">The sequence shown here is derived from an EMBL/GenBank/DDBJ whole genome shotgun (WGS) entry which is preliminary data.</text>
</comment>
<comment type="subcellular location">
    <subcellularLocation>
        <location evidence="1">Cell membrane</location>
        <topology evidence="1">Lipid-anchor</topology>
    </subcellularLocation>
</comment>
<dbReference type="InterPro" id="IPR028082">
    <property type="entry name" value="Peripla_BP_I"/>
</dbReference>
<evidence type="ECO:0000256" key="5">
    <source>
        <dbReference type="ARBA" id="ARBA00023136"/>
    </source>
</evidence>
<evidence type="ECO:0000313" key="9">
    <source>
        <dbReference type="EMBL" id="GGC93045.1"/>
    </source>
</evidence>
<feature type="domain" description="ABC transporter substrate-binding protein PnrA-like" evidence="8">
    <location>
        <begin position="61"/>
        <end position="371"/>
    </location>
</feature>
<accession>A0ABQ1P8N5</accession>